<reference evidence="3 4" key="1">
    <citation type="journal article" date="2017" name="Environ. Microbiol.">
        <title>Decay of the glycolytic pathway and adaptation to intranuclear parasitism within Enterocytozoonidae microsporidia.</title>
        <authorList>
            <person name="Wiredu Boakye D."/>
            <person name="Jaroenlak P."/>
            <person name="Prachumwat A."/>
            <person name="Williams T.A."/>
            <person name="Bateman K.S."/>
            <person name="Itsathitphaisarn O."/>
            <person name="Sritunyalucksana K."/>
            <person name="Paszkiewicz K.H."/>
            <person name="Moore K.A."/>
            <person name="Stentiford G.D."/>
            <person name="Williams B.A."/>
        </authorList>
    </citation>
    <scope>NUCLEOTIDE SEQUENCE [LARGE SCALE GENOMIC DNA]</scope>
    <source>
        <strain evidence="4">canceri</strain>
        <strain evidence="2">Canceri</strain>
        <strain evidence="1 3">GB1</strain>
    </source>
</reference>
<dbReference type="Proteomes" id="UP000192356">
    <property type="component" value="Unassembled WGS sequence"/>
</dbReference>
<keyword evidence="3" id="KW-1185">Reference proteome</keyword>
<dbReference type="EMBL" id="LTAI01000013">
    <property type="protein sequence ID" value="ORE00520.1"/>
    <property type="molecule type" value="Genomic_DNA"/>
</dbReference>
<dbReference type="VEuPathDB" id="MicrosporidiaDB:HERIO_1466"/>
<dbReference type="EMBL" id="LVKB01000073">
    <property type="protein sequence ID" value="ORD96601.1"/>
    <property type="molecule type" value="Genomic_DNA"/>
</dbReference>
<comment type="caution">
    <text evidence="1">The sequence shown here is derived from an EMBL/GenBank/DDBJ whole genome shotgun (WGS) entry which is preliminary data.</text>
</comment>
<evidence type="ECO:0000313" key="4">
    <source>
        <dbReference type="Proteomes" id="UP000192501"/>
    </source>
</evidence>
<dbReference type="VEuPathDB" id="MicrosporidiaDB:A0H76_350"/>
<dbReference type="Proteomes" id="UP000192501">
    <property type="component" value="Unassembled WGS sequence"/>
</dbReference>
<dbReference type="AlphaFoldDB" id="A0A1X0Q9Z2"/>
<proteinExistence type="predicted"/>
<protein>
    <recommendedName>
        <fullName evidence="5">Ubiquitin-like domain-containing protein</fullName>
    </recommendedName>
</protein>
<dbReference type="InterPro" id="IPR029071">
    <property type="entry name" value="Ubiquitin-like_domsf"/>
</dbReference>
<accession>A0A1X0Q9Z2</accession>
<evidence type="ECO:0000313" key="3">
    <source>
        <dbReference type="Proteomes" id="UP000192356"/>
    </source>
</evidence>
<organism evidence="1 3">
    <name type="scientific">Hepatospora eriocheir</name>
    <dbReference type="NCBI Taxonomy" id="1081669"/>
    <lineage>
        <taxon>Eukaryota</taxon>
        <taxon>Fungi</taxon>
        <taxon>Fungi incertae sedis</taxon>
        <taxon>Microsporidia</taxon>
        <taxon>Hepatosporidae</taxon>
        <taxon>Hepatospora</taxon>
    </lineage>
</organism>
<evidence type="ECO:0000313" key="1">
    <source>
        <dbReference type="EMBL" id="ORD96601.1"/>
    </source>
</evidence>
<evidence type="ECO:0000313" key="2">
    <source>
        <dbReference type="EMBL" id="ORE00520.1"/>
    </source>
</evidence>
<dbReference type="SUPFAM" id="SSF54236">
    <property type="entry name" value="Ubiquitin-like"/>
    <property type="match status" value="1"/>
</dbReference>
<name>A0A1X0Q9Z2_9MICR</name>
<gene>
    <name evidence="2" type="ORF">A0H76_350</name>
    <name evidence="1" type="ORF">HERIO_1466</name>
</gene>
<sequence length="72" mass="8563">MNSFTNVLLLNFKPLSKRYLKINSNVVWELKKIIHNKLKIGVSKQIISYKNKILSNKENTKKYKFVILKLKK</sequence>
<evidence type="ECO:0008006" key="5">
    <source>
        <dbReference type="Google" id="ProtNLM"/>
    </source>
</evidence>